<evidence type="ECO:0000256" key="3">
    <source>
        <dbReference type="ARBA" id="ARBA00022989"/>
    </source>
</evidence>
<evidence type="ECO:0000256" key="5">
    <source>
        <dbReference type="SAM" id="MobiDB-lite"/>
    </source>
</evidence>
<dbReference type="PANTHER" id="PTHR15549">
    <property type="entry name" value="PAIRED IMMUNOGLOBULIN-LIKE TYPE 2 RECEPTOR"/>
    <property type="match status" value="1"/>
</dbReference>
<organism evidence="7 8">
    <name type="scientific">Trametes pubescens</name>
    <name type="common">White-rot fungus</name>
    <dbReference type="NCBI Taxonomy" id="154538"/>
    <lineage>
        <taxon>Eukaryota</taxon>
        <taxon>Fungi</taxon>
        <taxon>Dikarya</taxon>
        <taxon>Basidiomycota</taxon>
        <taxon>Agaricomycotina</taxon>
        <taxon>Agaricomycetes</taxon>
        <taxon>Polyporales</taxon>
        <taxon>Polyporaceae</taxon>
        <taxon>Trametes</taxon>
    </lineage>
</organism>
<feature type="region of interest" description="Disordered" evidence="5">
    <location>
        <begin position="332"/>
        <end position="371"/>
    </location>
</feature>
<evidence type="ECO:0000256" key="6">
    <source>
        <dbReference type="SAM" id="Phobius"/>
    </source>
</evidence>
<evidence type="ECO:0000313" key="8">
    <source>
        <dbReference type="Proteomes" id="UP000184267"/>
    </source>
</evidence>
<dbReference type="Proteomes" id="UP000184267">
    <property type="component" value="Unassembled WGS sequence"/>
</dbReference>
<dbReference type="EMBL" id="MNAD01001463">
    <property type="protein sequence ID" value="OJT05340.1"/>
    <property type="molecule type" value="Genomic_DNA"/>
</dbReference>
<evidence type="ECO:0000256" key="4">
    <source>
        <dbReference type="ARBA" id="ARBA00023136"/>
    </source>
</evidence>
<feature type="compositionally biased region" description="Low complexity" evidence="5">
    <location>
        <begin position="340"/>
        <end position="353"/>
    </location>
</feature>
<dbReference type="Gene3D" id="2.60.120.260">
    <property type="entry name" value="Galactose-binding domain-like"/>
    <property type="match status" value="1"/>
</dbReference>
<feature type="region of interest" description="Disordered" evidence="5">
    <location>
        <begin position="270"/>
        <end position="297"/>
    </location>
</feature>
<dbReference type="GO" id="GO:0071944">
    <property type="term" value="C:cell periphery"/>
    <property type="evidence" value="ECO:0007669"/>
    <property type="project" value="UniProtKB-ARBA"/>
</dbReference>
<dbReference type="PANTHER" id="PTHR15549:SF26">
    <property type="entry name" value="AXIAL BUDDING PATTERN PROTEIN 2-RELATED"/>
    <property type="match status" value="1"/>
</dbReference>
<dbReference type="InterPro" id="IPR051694">
    <property type="entry name" value="Immunoregulatory_rcpt-like"/>
</dbReference>
<name>A0A1M2VCI4_TRAPU</name>
<keyword evidence="3 6" id="KW-1133">Transmembrane helix</keyword>
<dbReference type="AlphaFoldDB" id="A0A1M2VCI4"/>
<feature type="transmembrane region" description="Helical" evidence="6">
    <location>
        <begin position="173"/>
        <end position="198"/>
    </location>
</feature>
<protein>
    <submittedName>
        <fullName evidence="7">Uncharacterized protein</fullName>
    </submittedName>
</protein>
<evidence type="ECO:0000256" key="2">
    <source>
        <dbReference type="ARBA" id="ARBA00022692"/>
    </source>
</evidence>
<keyword evidence="2 6" id="KW-0812">Transmembrane</keyword>
<dbReference type="GO" id="GO:0016020">
    <property type="term" value="C:membrane"/>
    <property type="evidence" value="ECO:0007669"/>
    <property type="project" value="UniProtKB-SubCell"/>
</dbReference>
<dbReference type="OrthoDB" id="3265734at2759"/>
<evidence type="ECO:0000313" key="7">
    <source>
        <dbReference type="EMBL" id="OJT05340.1"/>
    </source>
</evidence>
<dbReference type="STRING" id="154538.A0A1M2VCI4"/>
<accession>A0A1M2VCI4</accession>
<gene>
    <name evidence="7" type="ORF">TRAPUB_3781</name>
</gene>
<comment type="caution">
    <text evidence="7">The sequence shown here is derived from an EMBL/GenBank/DDBJ whole genome shotgun (WGS) entry which is preliminary data.</text>
</comment>
<dbReference type="OMA" id="IMAFTTH"/>
<reference evidence="7 8" key="1">
    <citation type="submission" date="2016-10" db="EMBL/GenBank/DDBJ databases">
        <title>Genome sequence of the basidiomycete white-rot fungus Trametes pubescens.</title>
        <authorList>
            <person name="Makela M.R."/>
            <person name="Granchi Z."/>
            <person name="Peng M."/>
            <person name="De Vries R.P."/>
            <person name="Grigoriev I."/>
            <person name="Riley R."/>
            <person name="Hilden K."/>
        </authorList>
    </citation>
    <scope>NUCLEOTIDE SEQUENCE [LARGE SCALE GENOMIC DNA]</scope>
    <source>
        <strain evidence="7 8">FBCC735</strain>
    </source>
</reference>
<sequence>MGDSLFIVDDHNLESIIYNTQNLWFPTSSVDAALQGTLTEGITGAKASLTFSGTALAVFGLATTANSSSPTVQFSVDGQVLQTTTAPNNGSVNFEFPFFDVENLSSAQHLLEFTVLNATTDYPFALDFIAYEPVSGAAPTASQQIVTSFLPAPTGALATSTAATSSSSSGAPVGAIVGGVVGGVAVLVATVIAVYLLCFRNRRKGDPHFYAARGQASDLLDQESKPATYVVPQATPAALGPQSRYSVGPTSAYSAPSAYTSPGLAYNSPGTAPYTPSEAPVSDYTSASGPSHPPSLFIVTNAQAPRDSPNQAMSKAAEAGLLSVPQPATFHADSGIRFNSAGEPSSSSAAGTSHVLAAPELADVPPTYSEA</sequence>
<keyword evidence="8" id="KW-1185">Reference proteome</keyword>
<keyword evidence="4 6" id="KW-0472">Membrane</keyword>
<proteinExistence type="predicted"/>
<comment type="subcellular location">
    <subcellularLocation>
        <location evidence="1">Membrane</location>
        <topology evidence="1">Single-pass membrane protein</topology>
    </subcellularLocation>
</comment>
<evidence type="ECO:0000256" key="1">
    <source>
        <dbReference type="ARBA" id="ARBA00004167"/>
    </source>
</evidence>